<dbReference type="AlphaFoldDB" id="A0A068QTE3"/>
<name>A0A068QTE3_9GAMM</name>
<proteinExistence type="predicted"/>
<gene>
    <name evidence="1" type="ORF">XDD1_2563</name>
</gene>
<dbReference type="EMBL" id="FO704550">
    <property type="protein sequence ID" value="CDG18262.1"/>
    <property type="molecule type" value="Genomic_DNA"/>
</dbReference>
<evidence type="ECO:0000313" key="1">
    <source>
        <dbReference type="EMBL" id="CDG18262.1"/>
    </source>
</evidence>
<accession>A0A068QTE3</accession>
<protein>
    <submittedName>
        <fullName evidence="1">Uncharacterized protein</fullName>
    </submittedName>
</protein>
<sequence>MRGRFCQIHKVKTRYLTEWLREITGSYMVPATGVELVTY</sequence>
<evidence type="ECO:0000313" key="2">
    <source>
        <dbReference type="Proteomes" id="UP000032721"/>
    </source>
</evidence>
<organism evidence="1 2">
    <name type="scientific">Xenorhabdus doucetiae</name>
    <dbReference type="NCBI Taxonomy" id="351671"/>
    <lineage>
        <taxon>Bacteria</taxon>
        <taxon>Pseudomonadati</taxon>
        <taxon>Pseudomonadota</taxon>
        <taxon>Gammaproteobacteria</taxon>
        <taxon>Enterobacterales</taxon>
        <taxon>Morganellaceae</taxon>
        <taxon>Xenorhabdus</taxon>
    </lineage>
</organism>
<dbReference type="Proteomes" id="UP000032721">
    <property type="component" value="Chromosome"/>
</dbReference>
<dbReference type="KEGG" id="xdo:XDD1_2563"/>
<dbReference type="HOGENOM" id="CLU_3319476_0_0_6"/>
<reference evidence="1 2" key="1">
    <citation type="submission" date="2013-07" db="EMBL/GenBank/DDBJ databases">
        <authorList>
            <person name="Genoscope - CEA"/>
        </authorList>
    </citation>
    <scope>NUCLEOTIDE SEQUENCE [LARGE SCALE GENOMIC DNA]</scope>
    <source>
        <strain evidence="2">FRM16 / DSM 17909</strain>
    </source>
</reference>